<dbReference type="GO" id="GO:1990281">
    <property type="term" value="C:efflux pump complex"/>
    <property type="evidence" value="ECO:0007669"/>
    <property type="project" value="TreeGrafter"/>
</dbReference>
<dbReference type="Gene3D" id="2.40.30.170">
    <property type="match status" value="1"/>
</dbReference>
<feature type="coiled-coil region" evidence="2">
    <location>
        <begin position="123"/>
        <end position="164"/>
    </location>
</feature>
<feature type="domain" description="Multidrug resistance protein MdtA-like barrel-sandwich hybrid" evidence="4">
    <location>
        <begin position="90"/>
        <end position="243"/>
    </location>
</feature>
<dbReference type="OrthoDB" id="9791520at2"/>
<dbReference type="InterPro" id="IPR058625">
    <property type="entry name" value="MdtA-like_BSH"/>
</dbReference>
<evidence type="ECO:0000256" key="2">
    <source>
        <dbReference type="SAM" id="Coils"/>
    </source>
</evidence>
<evidence type="ECO:0000256" key="3">
    <source>
        <dbReference type="SAM" id="Phobius"/>
    </source>
</evidence>
<sequence>MDQIVERPKPAETPTQSIEDALGMAGGTRRRGRRWVWLVLLLFVAAAGAYAWWSASSGSGDVVAYQTVPAARGDLTVEITATGTLQPLTQVDVSSELSGVVRAVPVRENQTVAKGDVLAELDTTRLSAQVERAEASLQAAEAKLNEARTTLKETEQTLARTQSLSGRGMVTEQALEGAVASRDRANSAVATAQANVAIAAADLKLQRADLAKSTIYAPIDGIVLTRDVDPGQTVASSLSAPVLFVIAENLETMIVEAAIDEADIGAVAKGQDARFTVDAFPNRRFDATISDISFASVTTEGVVTYDARLAVDNSDLALRPGMTATVSVVTREANDVVLVPSAAFRFRPPAIERDSGGFGLQDLFGGRRMSRIFERRQSTVAADGSRTLYVLRDGQPTATSVRTGSTDGENTEILSGLEEGDLVVTGTGQPGARARR</sequence>
<dbReference type="PANTHER" id="PTHR30469:SF33">
    <property type="entry name" value="SLR1207 PROTEIN"/>
    <property type="match status" value="1"/>
</dbReference>
<keyword evidence="3" id="KW-1133">Transmembrane helix</keyword>
<dbReference type="SUPFAM" id="SSF111369">
    <property type="entry name" value="HlyD-like secretion proteins"/>
    <property type="match status" value="1"/>
</dbReference>
<dbReference type="Gene3D" id="2.40.420.20">
    <property type="match status" value="1"/>
</dbReference>
<protein>
    <submittedName>
        <fullName evidence="6">Efflux transporter periplasmic adaptor subunit</fullName>
    </submittedName>
</protein>
<keyword evidence="3" id="KW-0472">Membrane</keyword>
<evidence type="ECO:0000256" key="1">
    <source>
        <dbReference type="ARBA" id="ARBA00009477"/>
    </source>
</evidence>
<proteinExistence type="inferred from homology"/>
<organism evidence="6 7">
    <name type="scientific">Aquibium oceanicum</name>
    <dbReference type="NCBI Taxonomy" id="1670800"/>
    <lineage>
        <taxon>Bacteria</taxon>
        <taxon>Pseudomonadati</taxon>
        <taxon>Pseudomonadota</taxon>
        <taxon>Alphaproteobacteria</taxon>
        <taxon>Hyphomicrobiales</taxon>
        <taxon>Phyllobacteriaceae</taxon>
        <taxon>Aquibium</taxon>
    </lineage>
</organism>
<dbReference type="Proteomes" id="UP000182840">
    <property type="component" value="Chromosome"/>
</dbReference>
<dbReference type="Pfam" id="PF25954">
    <property type="entry name" value="Beta-barrel_RND_2"/>
    <property type="match status" value="1"/>
</dbReference>
<reference evidence="7" key="1">
    <citation type="submission" date="2016-11" db="EMBL/GenBank/DDBJ databases">
        <title>Mesorhizobium oceanicum sp. nov., isolated from deep seawater in South China Sea.</title>
        <authorList>
            <person name="Fu G.-Y."/>
        </authorList>
    </citation>
    <scope>NUCLEOTIDE SEQUENCE [LARGE SCALE GENOMIC DNA]</scope>
    <source>
        <strain evidence="7">B7</strain>
    </source>
</reference>
<name>A0A1L3SS84_9HYPH</name>
<dbReference type="Gene3D" id="2.40.50.100">
    <property type="match status" value="1"/>
</dbReference>
<evidence type="ECO:0000313" key="7">
    <source>
        <dbReference type="Proteomes" id="UP000182840"/>
    </source>
</evidence>
<comment type="similarity">
    <text evidence="1">Belongs to the membrane fusion protein (MFP) (TC 8.A.1) family.</text>
</comment>
<dbReference type="RefSeq" id="WP_072604889.1">
    <property type="nucleotide sequence ID" value="NZ_CP018171.1"/>
</dbReference>
<dbReference type="Gene3D" id="1.10.287.470">
    <property type="entry name" value="Helix hairpin bin"/>
    <property type="match status" value="1"/>
</dbReference>
<evidence type="ECO:0000259" key="5">
    <source>
        <dbReference type="Pfam" id="PF25954"/>
    </source>
</evidence>
<feature type="transmembrane region" description="Helical" evidence="3">
    <location>
        <begin position="35"/>
        <end position="53"/>
    </location>
</feature>
<dbReference type="FunFam" id="2.40.30.170:FF:000010">
    <property type="entry name" value="Efflux RND transporter periplasmic adaptor subunit"/>
    <property type="match status" value="1"/>
</dbReference>
<feature type="domain" description="CusB-like beta-barrel" evidence="5">
    <location>
        <begin position="255"/>
        <end position="330"/>
    </location>
</feature>
<dbReference type="AlphaFoldDB" id="A0A1L3SS84"/>
<dbReference type="PRINTS" id="PR01490">
    <property type="entry name" value="RTXTOXIND"/>
</dbReference>
<dbReference type="GO" id="GO:0015562">
    <property type="term" value="F:efflux transmembrane transporter activity"/>
    <property type="evidence" value="ECO:0007669"/>
    <property type="project" value="TreeGrafter"/>
</dbReference>
<dbReference type="InterPro" id="IPR006143">
    <property type="entry name" value="RND_pump_MFP"/>
</dbReference>
<dbReference type="PANTHER" id="PTHR30469">
    <property type="entry name" value="MULTIDRUG RESISTANCE PROTEIN MDTA"/>
    <property type="match status" value="1"/>
</dbReference>
<dbReference type="EMBL" id="CP018171">
    <property type="protein sequence ID" value="APH72220.1"/>
    <property type="molecule type" value="Genomic_DNA"/>
</dbReference>
<dbReference type="KEGG" id="meso:BSQ44_13250"/>
<accession>A0A1L3SS84</accession>
<dbReference type="InterPro" id="IPR058792">
    <property type="entry name" value="Beta-barrel_RND_2"/>
</dbReference>
<dbReference type="NCBIfam" id="TIGR01730">
    <property type="entry name" value="RND_mfp"/>
    <property type="match status" value="1"/>
</dbReference>
<keyword evidence="3" id="KW-0812">Transmembrane</keyword>
<gene>
    <name evidence="6" type="ORF">BSQ44_13250</name>
</gene>
<evidence type="ECO:0000259" key="4">
    <source>
        <dbReference type="Pfam" id="PF25917"/>
    </source>
</evidence>
<evidence type="ECO:0000313" key="6">
    <source>
        <dbReference type="EMBL" id="APH72220.1"/>
    </source>
</evidence>
<dbReference type="Pfam" id="PF25917">
    <property type="entry name" value="BSH_RND"/>
    <property type="match status" value="1"/>
</dbReference>
<keyword evidence="2" id="KW-0175">Coiled coil</keyword>
<keyword evidence="7" id="KW-1185">Reference proteome</keyword>
<dbReference type="STRING" id="1670800.BSQ44_13250"/>